<gene>
    <name evidence="1" type="ORF">AV530_011811</name>
</gene>
<accession>A0A1V4KLQ8</accession>
<keyword evidence="2" id="KW-1185">Reference proteome</keyword>
<comment type="caution">
    <text evidence="1">The sequence shown here is derived from an EMBL/GenBank/DDBJ whole genome shotgun (WGS) entry which is preliminary data.</text>
</comment>
<evidence type="ECO:0000313" key="1">
    <source>
        <dbReference type="EMBL" id="OPJ85402.1"/>
    </source>
</evidence>
<organism evidence="1 2">
    <name type="scientific">Patagioenas fasciata monilis</name>
    <dbReference type="NCBI Taxonomy" id="372326"/>
    <lineage>
        <taxon>Eukaryota</taxon>
        <taxon>Metazoa</taxon>
        <taxon>Chordata</taxon>
        <taxon>Craniata</taxon>
        <taxon>Vertebrata</taxon>
        <taxon>Euteleostomi</taxon>
        <taxon>Archelosauria</taxon>
        <taxon>Archosauria</taxon>
        <taxon>Dinosauria</taxon>
        <taxon>Saurischia</taxon>
        <taxon>Theropoda</taxon>
        <taxon>Coelurosauria</taxon>
        <taxon>Aves</taxon>
        <taxon>Neognathae</taxon>
        <taxon>Neoaves</taxon>
        <taxon>Columbimorphae</taxon>
        <taxon>Columbiformes</taxon>
        <taxon>Columbidae</taxon>
        <taxon>Patagioenas</taxon>
    </lineage>
</organism>
<dbReference type="AlphaFoldDB" id="A0A1V4KLQ8"/>
<protein>
    <submittedName>
        <fullName evidence="1">Uncharacterized protein</fullName>
    </submittedName>
</protein>
<proteinExistence type="predicted"/>
<dbReference type="Proteomes" id="UP000190648">
    <property type="component" value="Unassembled WGS sequence"/>
</dbReference>
<reference evidence="1 2" key="1">
    <citation type="submission" date="2016-02" db="EMBL/GenBank/DDBJ databases">
        <title>Band-tailed pigeon sequencing and assembly.</title>
        <authorList>
            <person name="Soares A.E."/>
            <person name="Novak B.J."/>
            <person name="Rice E.S."/>
            <person name="O'Connell B."/>
            <person name="Chang D."/>
            <person name="Weber S."/>
            <person name="Shapiro B."/>
        </authorList>
    </citation>
    <scope>NUCLEOTIDE SEQUENCE [LARGE SCALE GENOMIC DNA]</scope>
    <source>
        <strain evidence="1">BTP2013</strain>
        <tissue evidence="1">Blood</tissue>
    </source>
</reference>
<sequence>MSLRFPLPPPRHCSWTHQPFFLPVVGCCKAWLTTEAAAFLSRAVVVRGCCPSEEHRPHPPPAHPALLPQVLIPWTWLDCVLAPSS</sequence>
<name>A0A1V4KLQ8_PATFA</name>
<dbReference type="EMBL" id="LSYS01002888">
    <property type="protein sequence ID" value="OPJ85402.1"/>
    <property type="molecule type" value="Genomic_DNA"/>
</dbReference>
<evidence type="ECO:0000313" key="2">
    <source>
        <dbReference type="Proteomes" id="UP000190648"/>
    </source>
</evidence>